<dbReference type="SUPFAM" id="SSF53474">
    <property type="entry name" value="alpha/beta-Hydrolases"/>
    <property type="match status" value="1"/>
</dbReference>
<accession>A0AAV8U9C0</accession>
<keyword evidence="3" id="KW-0551">Lipid droplet</keyword>
<dbReference type="Pfam" id="PF10230">
    <property type="entry name" value="LIDHydrolase"/>
    <property type="match status" value="1"/>
</dbReference>
<dbReference type="EMBL" id="JAIWQS010000008">
    <property type="protein sequence ID" value="KAJ8899125.1"/>
    <property type="molecule type" value="Genomic_DNA"/>
</dbReference>
<comment type="caution">
    <text evidence="5">The sequence shown here is derived from an EMBL/GenBank/DDBJ whole genome shotgun (WGS) entry which is preliminary data.</text>
</comment>
<protein>
    <recommendedName>
        <fullName evidence="7">Lipid droplet-associated hydrolase</fullName>
    </recommendedName>
</protein>
<evidence type="ECO:0000256" key="4">
    <source>
        <dbReference type="ARBA" id="ARBA00022801"/>
    </source>
</evidence>
<proteinExistence type="inferred from homology"/>
<evidence type="ECO:0008006" key="7">
    <source>
        <dbReference type="Google" id="ProtNLM"/>
    </source>
</evidence>
<dbReference type="PANTHER" id="PTHR13390:SF0">
    <property type="entry name" value="LIPID DROPLET-ASSOCIATED HYDROLASE"/>
    <property type="match status" value="1"/>
</dbReference>
<dbReference type="Gene3D" id="3.40.50.1820">
    <property type="entry name" value="alpha/beta hydrolase"/>
    <property type="match status" value="1"/>
</dbReference>
<dbReference type="PANTHER" id="PTHR13390">
    <property type="entry name" value="LIPASE"/>
    <property type="match status" value="1"/>
</dbReference>
<evidence type="ECO:0000313" key="5">
    <source>
        <dbReference type="EMBL" id="KAJ8899125.1"/>
    </source>
</evidence>
<evidence type="ECO:0000256" key="3">
    <source>
        <dbReference type="ARBA" id="ARBA00022677"/>
    </source>
</evidence>
<evidence type="ECO:0000256" key="2">
    <source>
        <dbReference type="ARBA" id="ARBA00008300"/>
    </source>
</evidence>
<dbReference type="InterPro" id="IPR029058">
    <property type="entry name" value="AB_hydrolase_fold"/>
</dbReference>
<keyword evidence="4" id="KW-0378">Hydrolase</keyword>
<dbReference type="InterPro" id="IPR019363">
    <property type="entry name" value="LDAH"/>
</dbReference>
<comment type="subcellular location">
    <subcellularLocation>
        <location evidence="1">Lipid droplet</location>
    </subcellularLocation>
</comment>
<dbReference type="Proteomes" id="UP001159364">
    <property type="component" value="Linkage Group LG08"/>
</dbReference>
<comment type="similarity">
    <text evidence="2">Belongs to the AB hydrolase superfamily. LDAH family.</text>
</comment>
<dbReference type="GO" id="GO:0019915">
    <property type="term" value="P:lipid storage"/>
    <property type="evidence" value="ECO:0007669"/>
    <property type="project" value="InterPro"/>
</dbReference>
<reference evidence="5 6" key="1">
    <citation type="submission" date="2021-09" db="EMBL/GenBank/DDBJ databases">
        <title>Genomic insights and catalytic innovation underlie evolution of tropane alkaloids biosynthesis.</title>
        <authorList>
            <person name="Wang Y.-J."/>
            <person name="Tian T."/>
            <person name="Huang J.-P."/>
            <person name="Huang S.-X."/>
        </authorList>
    </citation>
    <scope>NUCLEOTIDE SEQUENCE [LARGE SCALE GENOMIC DNA]</scope>
    <source>
        <strain evidence="5">KIB-2018</strain>
        <tissue evidence="5">Leaf</tissue>
    </source>
</reference>
<keyword evidence="6" id="KW-1185">Reference proteome</keyword>
<dbReference type="GO" id="GO:0016298">
    <property type="term" value="F:lipase activity"/>
    <property type="evidence" value="ECO:0007669"/>
    <property type="project" value="InterPro"/>
</dbReference>
<dbReference type="AlphaFoldDB" id="A0AAV8U9C0"/>
<sequence>MYRQNKRYCSLYYYCLGLSSGETCLRMSNRVSEKRLLSQVKRPVNSRFCNVSSYTTELLEIRADDPKLHVLLIPGNPGVIAFYKDFLESLYEMLGGIASITAISHISHTKKDWESGKLFSLQEQIDHKVNFIKDQLSNSEVPVVLVGHSIGAYMAIETLRRCQEKVNYCIALYPFLMLNPESLWQSIIEKISASMILSMLISYTVALLGLLPRSVLRQVILTLNTRPLSDTAIEAACSQLVKYHILRNVLFLAMTEFKELSETPDWSFMRENQDKITFLFGHDDHWGPLKMFEEISKRVPGISLSIEREGHTHNFSCTEAGSVWVAQHVASLIRRNLQSSSQ</sequence>
<name>A0AAV8U9C0_9ROSI</name>
<evidence type="ECO:0000313" key="6">
    <source>
        <dbReference type="Proteomes" id="UP001159364"/>
    </source>
</evidence>
<gene>
    <name evidence="5" type="ORF">K2173_010571</name>
</gene>
<evidence type="ECO:0000256" key="1">
    <source>
        <dbReference type="ARBA" id="ARBA00004502"/>
    </source>
</evidence>
<organism evidence="5 6">
    <name type="scientific">Erythroxylum novogranatense</name>
    <dbReference type="NCBI Taxonomy" id="1862640"/>
    <lineage>
        <taxon>Eukaryota</taxon>
        <taxon>Viridiplantae</taxon>
        <taxon>Streptophyta</taxon>
        <taxon>Embryophyta</taxon>
        <taxon>Tracheophyta</taxon>
        <taxon>Spermatophyta</taxon>
        <taxon>Magnoliopsida</taxon>
        <taxon>eudicotyledons</taxon>
        <taxon>Gunneridae</taxon>
        <taxon>Pentapetalae</taxon>
        <taxon>rosids</taxon>
        <taxon>fabids</taxon>
        <taxon>Malpighiales</taxon>
        <taxon>Erythroxylaceae</taxon>
        <taxon>Erythroxylum</taxon>
    </lineage>
</organism>
<dbReference type="GO" id="GO:0005811">
    <property type="term" value="C:lipid droplet"/>
    <property type="evidence" value="ECO:0007669"/>
    <property type="project" value="UniProtKB-SubCell"/>
</dbReference>